<dbReference type="CDD" id="cd07067">
    <property type="entry name" value="HP_PGM_like"/>
    <property type="match status" value="1"/>
</dbReference>
<protein>
    <submittedName>
        <fullName evidence="2">Histidine phosphatase family protein</fullName>
    </submittedName>
</protein>
<dbReference type="AlphaFoldDB" id="A0A2U2PEB0"/>
<dbReference type="PANTHER" id="PTHR47623:SF1">
    <property type="entry name" value="OS09G0287300 PROTEIN"/>
    <property type="match status" value="1"/>
</dbReference>
<dbReference type="OrthoDB" id="9810154at2"/>
<dbReference type="RefSeq" id="WP_109416636.1">
    <property type="nucleotide sequence ID" value="NZ_QEAS01000012.1"/>
</dbReference>
<evidence type="ECO:0000313" key="3">
    <source>
        <dbReference type="Proteomes" id="UP000245647"/>
    </source>
</evidence>
<dbReference type="Gene3D" id="3.40.50.1240">
    <property type="entry name" value="Phosphoglycerate mutase-like"/>
    <property type="match status" value="1"/>
</dbReference>
<feature type="binding site" evidence="1">
    <location>
        <position position="58"/>
    </location>
    <ligand>
        <name>substrate</name>
    </ligand>
</feature>
<comment type="caution">
    <text evidence="2">The sequence shown here is derived from an EMBL/GenBank/DDBJ whole genome shotgun (WGS) entry which is preliminary data.</text>
</comment>
<organism evidence="2 3">
    <name type="scientific">Pararcticibacter amylolyticus</name>
    <dbReference type="NCBI Taxonomy" id="2173175"/>
    <lineage>
        <taxon>Bacteria</taxon>
        <taxon>Pseudomonadati</taxon>
        <taxon>Bacteroidota</taxon>
        <taxon>Sphingobacteriia</taxon>
        <taxon>Sphingobacteriales</taxon>
        <taxon>Sphingobacteriaceae</taxon>
        <taxon>Pararcticibacter</taxon>
    </lineage>
</organism>
<dbReference type="InterPro" id="IPR013078">
    <property type="entry name" value="His_Pase_superF_clade-1"/>
</dbReference>
<dbReference type="Proteomes" id="UP000245647">
    <property type="component" value="Unassembled WGS sequence"/>
</dbReference>
<reference evidence="2 3" key="1">
    <citation type="submission" date="2018-04" db="EMBL/GenBank/DDBJ databases">
        <title>Pedobacter chongqingensis sp. nov., isolated from a rottenly hemp rope.</title>
        <authorList>
            <person name="Cai Y."/>
        </authorList>
    </citation>
    <scope>NUCLEOTIDE SEQUENCE [LARGE SCALE GENOMIC DNA]</scope>
    <source>
        <strain evidence="2 3">FJ4-8</strain>
    </source>
</reference>
<dbReference type="InterPro" id="IPR029033">
    <property type="entry name" value="His_PPase_superfam"/>
</dbReference>
<dbReference type="Pfam" id="PF00300">
    <property type="entry name" value="His_Phos_1"/>
    <property type="match status" value="1"/>
</dbReference>
<evidence type="ECO:0000313" key="2">
    <source>
        <dbReference type="EMBL" id="PWG79737.1"/>
    </source>
</evidence>
<gene>
    <name evidence="2" type="ORF">DDR33_15070</name>
</gene>
<evidence type="ECO:0000256" key="1">
    <source>
        <dbReference type="PIRSR" id="PIRSR613078-2"/>
    </source>
</evidence>
<keyword evidence="3" id="KW-1185">Reference proteome</keyword>
<proteinExistence type="predicted"/>
<dbReference type="EMBL" id="QEAS01000012">
    <property type="protein sequence ID" value="PWG79737.1"/>
    <property type="molecule type" value="Genomic_DNA"/>
</dbReference>
<sequence>MKRLLLIRHAKSDWANHELQDFDRPLNKRGNKNAPEMASRLLNQKLVPELLVTSPALRAFSTAEYFADVLGLEKAGIVQEKDIYEASSSTLMSIINSFDDQYNFVALIGHNPGLTNLAINLCNCDVYNIPTCGMMLIQFPFDHWNMISYWTGDQKMYDYPKSTIE</sequence>
<accession>A0A2U2PEB0</accession>
<dbReference type="SUPFAM" id="SSF53254">
    <property type="entry name" value="Phosphoglycerate mutase-like"/>
    <property type="match status" value="1"/>
</dbReference>
<dbReference type="PANTHER" id="PTHR47623">
    <property type="entry name" value="OS09G0287300 PROTEIN"/>
    <property type="match status" value="1"/>
</dbReference>
<name>A0A2U2PEB0_9SPHI</name>